<dbReference type="OrthoDB" id="1536628at2"/>
<proteinExistence type="predicted"/>
<organism evidence="2 3">
    <name type="scientific">Microscilla marina ATCC 23134</name>
    <dbReference type="NCBI Taxonomy" id="313606"/>
    <lineage>
        <taxon>Bacteria</taxon>
        <taxon>Pseudomonadati</taxon>
        <taxon>Bacteroidota</taxon>
        <taxon>Cytophagia</taxon>
        <taxon>Cytophagales</taxon>
        <taxon>Microscillaceae</taxon>
        <taxon>Microscilla</taxon>
    </lineage>
</organism>
<feature type="chain" id="PRO_5002642162" description="Lipoprotein" evidence="1">
    <location>
        <begin position="24"/>
        <end position="150"/>
    </location>
</feature>
<dbReference type="Proteomes" id="UP000004095">
    <property type="component" value="Unassembled WGS sequence"/>
</dbReference>
<reference evidence="2 3" key="1">
    <citation type="submission" date="2007-01" db="EMBL/GenBank/DDBJ databases">
        <authorList>
            <person name="Haygood M."/>
            <person name="Podell S."/>
            <person name="Anderson C."/>
            <person name="Hopkinson B."/>
            <person name="Roe K."/>
            <person name="Barbeau K."/>
            <person name="Gaasterland T."/>
            <person name="Ferriera S."/>
            <person name="Johnson J."/>
            <person name="Kravitz S."/>
            <person name="Beeson K."/>
            <person name="Sutton G."/>
            <person name="Rogers Y.-H."/>
            <person name="Friedman R."/>
            <person name="Frazier M."/>
            <person name="Venter J.C."/>
        </authorList>
    </citation>
    <scope>NUCLEOTIDE SEQUENCE [LARGE SCALE GENOMIC DNA]</scope>
    <source>
        <strain evidence="2 3">ATCC 23134</strain>
    </source>
</reference>
<accession>A1ZGA8</accession>
<dbReference type="EMBL" id="AAWS01000006">
    <property type="protein sequence ID" value="EAY30525.1"/>
    <property type="molecule type" value="Genomic_DNA"/>
</dbReference>
<evidence type="ECO:0000313" key="2">
    <source>
        <dbReference type="EMBL" id="EAY30525.1"/>
    </source>
</evidence>
<feature type="signal peptide" evidence="1">
    <location>
        <begin position="1"/>
        <end position="23"/>
    </location>
</feature>
<evidence type="ECO:0000256" key="1">
    <source>
        <dbReference type="SAM" id="SignalP"/>
    </source>
</evidence>
<comment type="caution">
    <text evidence="2">The sequence shown here is derived from an EMBL/GenBank/DDBJ whole genome shotgun (WGS) entry which is preliminary data.</text>
</comment>
<keyword evidence="1" id="KW-0732">Signal</keyword>
<dbReference type="AlphaFoldDB" id="A1ZGA8"/>
<gene>
    <name evidence="2" type="ORF">M23134_03161</name>
</gene>
<evidence type="ECO:0008006" key="4">
    <source>
        <dbReference type="Google" id="ProtNLM"/>
    </source>
</evidence>
<name>A1ZGA8_MICM2</name>
<keyword evidence="3" id="KW-1185">Reference proteome</keyword>
<dbReference type="RefSeq" id="WP_002694766.1">
    <property type="nucleotide sequence ID" value="NZ_AAWS01000006.1"/>
</dbReference>
<sequence>MQSVFKYLLVFVCAAFICVSCNSTEEVNPATQNTPEAISSRVTDDILQAGDVVTPGINNGTITYSYQVEGNSNTSRTWIKVSDFAEGCSCSSDCPRLIIKDINNNTILDTNCQPLTKYVRVPGNYFSVTIYDPSWMTSNGSDVNIQIQSW</sequence>
<protein>
    <recommendedName>
        <fullName evidence="4">Lipoprotein</fullName>
    </recommendedName>
</protein>
<evidence type="ECO:0000313" key="3">
    <source>
        <dbReference type="Proteomes" id="UP000004095"/>
    </source>
</evidence>